<protein>
    <recommendedName>
        <fullName evidence="2">Heterokaryon incompatibility domain-containing protein</fullName>
    </recommendedName>
</protein>
<name>A0A6A6QPV1_9PEZI</name>
<dbReference type="InterPro" id="IPR010730">
    <property type="entry name" value="HET"/>
</dbReference>
<dbReference type="PANTHER" id="PTHR24148:SF64">
    <property type="entry name" value="HETEROKARYON INCOMPATIBILITY DOMAIN-CONTAINING PROTEIN"/>
    <property type="match status" value="1"/>
</dbReference>
<proteinExistence type="predicted"/>
<dbReference type="PANTHER" id="PTHR24148">
    <property type="entry name" value="ANKYRIN REPEAT DOMAIN-CONTAINING PROTEIN 39 HOMOLOG-RELATED"/>
    <property type="match status" value="1"/>
</dbReference>
<gene>
    <name evidence="3" type="ORF">BU16DRAFT_527545</name>
</gene>
<dbReference type="InterPro" id="IPR052895">
    <property type="entry name" value="HetReg/Transcr_Mod"/>
</dbReference>
<keyword evidence="4" id="KW-1185">Reference proteome</keyword>
<reference evidence="3" key="1">
    <citation type="journal article" date="2020" name="Stud. Mycol.">
        <title>101 Dothideomycetes genomes: a test case for predicting lifestyles and emergence of pathogens.</title>
        <authorList>
            <person name="Haridas S."/>
            <person name="Albert R."/>
            <person name="Binder M."/>
            <person name="Bloem J."/>
            <person name="Labutti K."/>
            <person name="Salamov A."/>
            <person name="Andreopoulos B."/>
            <person name="Baker S."/>
            <person name="Barry K."/>
            <person name="Bills G."/>
            <person name="Bluhm B."/>
            <person name="Cannon C."/>
            <person name="Castanera R."/>
            <person name="Culley D."/>
            <person name="Daum C."/>
            <person name="Ezra D."/>
            <person name="Gonzalez J."/>
            <person name="Henrissat B."/>
            <person name="Kuo A."/>
            <person name="Liang C."/>
            <person name="Lipzen A."/>
            <person name="Lutzoni F."/>
            <person name="Magnuson J."/>
            <person name="Mondo S."/>
            <person name="Nolan M."/>
            <person name="Ohm R."/>
            <person name="Pangilinan J."/>
            <person name="Park H.-J."/>
            <person name="Ramirez L."/>
            <person name="Alfaro M."/>
            <person name="Sun H."/>
            <person name="Tritt A."/>
            <person name="Yoshinaga Y."/>
            <person name="Zwiers L.-H."/>
            <person name="Turgeon B."/>
            <person name="Goodwin S."/>
            <person name="Spatafora J."/>
            <person name="Crous P."/>
            <person name="Grigoriev I."/>
        </authorList>
    </citation>
    <scope>NUCLEOTIDE SEQUENCE</scope>
    <source>
        <strain evidence="3">CBS 269.34</strain>
    </source>
</reference>
<dbReference type="Proteomes" id="UP000799750">
    <property type="component" value="Unassembled WGS sequence"/>
</dbReference>
<accession>A0A6A6QPV1</accession>
<dbReference type="Pfam" id="PF06985">
    <property type="entry name" value="HET"/>
    <property type="match status" value="1"/>
</dbReference>
<evidence type="ECO:0000313" key="4">
    <source>
        <dbReference type="Proteomes" id="UP000799750"/>
    </source>
</evidence>
<evidence type="ECO:0000313" key="3">
    <source>
        <dbReference type="EMBL" id="KAF2494435.1"/>
    </source>
</evidence>
<feature type="compositionally biased region" description="Polar residues" evidence="1">
    <location>
        <begin position="13"/>
        <end position="28"/>
    </location>
</feature>
<evidence type="ECO:0000259" key="2">
    <source>
        <dbReference type="Pfam" id="PF06985"/>
    </source>
</evidence>
<evidence type="ECO:0000256" key="1">
    <source>
        <dbReference type="SAM" id="MobiDB-lite"/>
    </source>
</evidence>
<feature type="domain" description="Heterokaryon incompatibility" evidence="2">
    <location>
        <begin position="76"/>
        <end position="230"/>
    </location>
</feature>
<sequence>MTTTSRKRRASETLESPSQSLKSITSTSPQSRTLRYTFDPLLHANEIRLLRVAKSSADETWEYSIEHHVLHKAPPFETVSYVWGDATRACELNLGSIGVNGKFKTMLINSNLAEAIPWLSWHCRTGYLWIDQICINQTIINERNHQVKIMGDIYRHGERVLVWLRDIPIDGYLIELIDICKASSKKRETVHLLQEKLIKSFKQPDVAEAHGALIRIFRNEWFTRAWVFQEIAMSKSADFVVRNHALSLESLRIIAKTALSEQSPWSLRHALRQDSSWNTLREMYETRWRLAHGRRRDVYGLNFSDFRRLLSNLASSMQATDVRDRIYAFSGFEVFSDFDWSKRITITANYALPFRQVLIQAAVSMIRESETLDILGNACTDWTPGNSQANVPSWVPIWNKISKLRKLYVQRSNTPSTLGSWRADDSSVHHEWFDRTVKHVWLESGSTLKLYVRGTCITTIADVFSPRFRYLSSQRLCPVNDLYQYINLDTRIETIHAKLGNSFITRETLLEVIMADRANSEGLEGLPGSAWPRMKELLEGYDQLENPKSQSSAPLYNELLVSRIQAFTHFAHGRKIFHTTNYLLGLASGSMPGDQIFILRGCQTPVILRHVSGKEYRFVETCYLRGAMFGEMVTWDWDDADDILLV</sequence>
<dbReference type="AlphaFoldDB" id="A0A6A6QPV1"/>
<dbReference type="EMBL" id="MU004190">
    <property type="protein sequence ID" value="KAF2494435.1"/>
    <property type="molecule type" value="Genomic_DNA"/>
</dbReference>
<organism evidence="3 4">
    <name type="scientific">Lophium mytilinum</name>
    <dbReference type="NCBI Taxonomy" id="390894"/>
    <lineage>
        <taxon>Eukaryota</taxon>
        <taxon>Fungi</taxon>
        <taxon>Dikarya</taxon>
        <taxon>Ascomycota</taxon>
        <taxon>Pezizomycotina</taxon>
        <taxon>Dothideomycetes</taxon>
        <taxon>Pleosporomycetidae</taxon>
        <taxon>Mytilinidiales</taxon>
        <taxon>Mytilinidiaceae</taxon>
        <taxon>Lophium</taxon>
    </lineage>
</organism>
<dbReference type="OrthoDB" id="5386682at2759"/>
<feature type="region of interest" description="Disordered" evidence="1">
    <location>
        <begin position="1"/>
        <end position="28"/>
    </location>
</feature>